<keyword evidence="3" id="KW-1185">Reference proteome</keyword>
<dbReference type="OrthoDB" id="5077589at2759"/>
<feature type="compositionally biased region" description="Low complexity" evidence="1">
    <location>
        <begin position="14"/>
        <end position="26"/>
    </location>
</feature>
<evidence type="ECO:0000256" key="1">
    <source>
        <dbReference type="SAM" id="MobiDB-lite"/>
    </source>
</evidence>
<feature type="compositionally biased region" description="Polar residues" evidence="1">
    <location>
        <begin position="117"/>
        <end position="127"/>
    </location>
</feature>
<feature type="region of interest" description="Disordered" evidence="1">
    <location>
        <begin position="1"/>
        <end position="37"/>
    </location>
</feature>
<organism evidence="2 3">
    <name type="scientific">Fusarium langsethiae</name>
    <dbReference type="NCBI Taxonomy" id="179993"/>
    <lineage>
        <taxon>Eukaryota</taxon>
        <taxon>Fungi</taxon>
        <taxon>Dikarya</taxon>
        <taxon>Ascomycota</taxon>
        <taxon>Pezizomycotina</taxon>
        <taxon>Sordariomycetes</taxon>
        <taxon>Hypocreomycetidae</taxon>
        <taxon>Hypocreales</taxon>
        <taxon>Nectriaceae</taxon>
        <taxon>Fusarium</taxon>
    </lineage>
</organism>
<evidence type="ECO:0000313" key="3">
    <source>
        <dbReference type="Proteomes" id="UP000037904"/>
    </source>
</evidence>
<accession>A0A0M9F2W0</accession>
<gene>
    <name evidence="2" type="ORF">FLAG1_02142</name>
</gene>
<proteinExistence type="predicted"/>
<dbReference type="Proteomes" id="UP000037904">
    <property type="component" value="Unassembled WGS sequence"/>
</dbReference>
<evidence type="ECO:0000313" key="2">
    <source>
        <dbReference type="EMBL" id="KPA44999.1"/>
    </source>
</evidence>
<name>A0A0M9F2W0_FUSLA</name>
<feature type="region of interest" description="Disordered" evidence="1">
    <location>
        <begin position="97"/>
        <end position="172"/>
    </location>
</feature>
<dbReference type="EMBL" id="JXCE01000019">
    <property type="protein sequence ID" value="KPA44999.1"/>
    <property type="molecule type" value="Genomic_DNA"/>
</dbReference>
<comment type="caution">
    <text evidence="2">The sequence shown here is derived from an EMBL/GenBank/DDBJ whole genome shotgun (WGS) entry which is preliminary data.</text>
</comment>
<dbReference type="AlphaFoldDB" id="A0A0M9F2W0"/>
<protein>
    <submittedName>
        <fullName evidence="2">Uncharacterized protein</fullName>
    </submittedName>
</protein>
<sequence>MSSNTSSVPPVPPSEVGAAEAPEGAPRNGSNNCNHKNSRQPLLPAFGYLPYTYAWGPDSLYAPQYNPYHQPQLGYHHFRQAGYIYPFPQPDFRFSRPSLPVPVPQQTNPHDEHGTLPDQQQARQNVSVGDGMTAEDSSKSQYPLEDSKSIHLQPGPCAKKSGDNISLQPDPGVSFENVDEDQAVVEDRPPKKVIPRECLTRGEKMRLLDLLKQYEEVQRTRGVFCPATKIYQQFYQAIFRRSWDTNSKSYSPVTLRPVRSSDAYLEIGYYEKDAPSSRSDDGCRGSKALKKTIPIFLTLDLGTGEIDWRYYDKDGSRFKSRDVTLHHGLSIEQAKENVLDYQDQKEMKRICEHNINQIVHAARRRIAKWAAAGSAAQLGVDDEDRATLEILELPSERFLARFEEVRVLRDYLVQRPELSYED</sequence>
<reference evidence="2 3" key="1">
    <citation type="submission" date="2015-04" db="EMBL/GenBank/DDBJ databases">
        <title>The draft genome sequence of Fusarium langsethiae, a T-2/HT-2 mycotoxin producer.</title>
        <authorList>
            <person name="Lysoe E."/>
            <person name="Divon H.H."/>
            <person name="Terzi V."/>
            <person name="Orru L."/>
            <person name="Lamontanara A."/>
            <person name="Kolseth A.-K."/>
            <person name="Frandsen R.J."/>
            <person name="Nielsen K."/>
            <person name="Thrane U."/>
        </authorList>
    </citation>
    <scope>NUCLEOTIDE SEQUENCE [LARGE SCALE GENOMIC DNA]</scope>
    <source>
        <strain evidence="2 3">Fl201059</strain>
    </source>
</reference>